<feature type="transmembrane region" description="Helical" evidence="1">
    <location>
        <begin position="83"/>
        <end position="103"/>
    </location>
</feature>
<evidence type="ECO:0000313" key="3">
    <source>
        <dbReference type="Proteomes" id="UP000198757"/>
    </source>
</evidence>
<gene>
    <name evidence="2" type="ORF">SAMN04487894_103382</name>
</gene>
<keyword evidence="1" id="KW-1133">Transmembrane helix</keyword>
<dbReference type="OrthoDB" id="329514at2"/>
<dbReference type="Proteomes" id="UP000198757">
    <property type="component" value="Unassembled WGS sequence"/>
</dbReference>
<feature type="transmembrane region" description="Helical" evidence="1">
    <location>
        <begin position="124"/>
        <end position="142"/>
    </location>
</feature>
<evidence type="ECO:0000256" key="1">
    <source>
        <dbReference type="SAM" id="Phobius"/>
    </source>
</evidence>
<sequence>METGLLHLHSFLRWVILLLLLVAIFKSIGVGSRPFTNGHRKAGLFLMIAVDIEFLIGVIQWITGAHGLKVIQDQGMSAVMQNATLRFFAVEHITMMLIAVVLVHVGKSVAKKNISDRKKHRKTALFYILALIIILAAIPWPFREVGLGRGWF</sequence>
<dbReference type="AlphaFoldDB" id="A0A1G6NSG0"/>
<dbReference type="EMBL" id="FMZO01000003">
    <property type="protein sequence ID" value="SDC70862.1"/>
    <property type="molecule type" value="Genomic_DNA"/>
</dbReference>
<feature type="transmembrane region" description="Helical" evidence="1">
    <location>
        <begin position="42"/>
        <end position="63"/>
    </location>
</feature>
<name>A0A1G6NSG0_NIADE</name>
<keyword evidence="1" id="KW-0472">Membrane</keyword>
<organism evidence="2 3">
    <name type="scientific">Niabella drilacis (strain DSM 25811 / CCM 8410 / CCUG 62505 / LMG 26954 / E90)</name>
    <dbReference type="NCBI Taxonomy" id="1285928"/>
    <lineage>
        <taxon>Bacteria</taxon>
        <taxon>Pseudomonadati</taxon>
        <taxon>Bacteroidota</taxon>
        <taxon>Chitinophagia</taxon>
        <taxon>Chitinophagales</taxon>
        <taxon>Chitinophagaceae</taxon>
        <taxon>Niabella</taxon>
    </lineage>
</organism>
<keyword evidence="3" id="KW-1185">Reference proteome</keyword>
<dbReference type="RefSeq" id="WP_090389546.1">
    <property type="nucleotide sequence ID" value="NZ_FMZO01000003.1"/>
</dbReference>
<proteinExistence type="predicted"/>
<evidence type="ECO:0000313" key="2">
    <source>
        <dbReference type="EMBL" id="SDC70862.1"/>
    </source>
</evidence>
<accession>A0A1G6NSG0</accession>
<evidence type="ECO:0008006" key="4">
    <source>
        <dbReference type="Google" id="ProtNLM"/>
    </source>
</evidence>
<dbReference type="STRING" id="1285928.SAMN04487894_103382"/>
<keyword evidence="1" id="KW-0812">Transmembrane</keyword>
<reference evidence="3" key="1">
    <citation type="submission" date="2016-10" db="EMBL/GenBank/DDBJ databases">
        <authorList>
            <person name="Varghese N."/>
            <person name="Submissions S."/>
        </authorList>
    </citation>
    <scope>NUCLEOTIDE SEQUENCE [LARGE SCALE GENOMIC DNA]</scope>
    <source>
        <strain evidence="3">DSM 25811 / CCM 8410 / LMG 26954 / E90</strain>
    </source>
</reference>
<feature type="transmembrane region" description="Helical" evidence="1">
    <location>
        <begin position="12"/>
        <end position="30"/>
    </location>
</feature>
<protein>
    <recommendedName>
        <fullName evidence="4">Cytochrome b561</fullName>
    </recommendedName>
</protein>